<dbReference type="InParanoid" id="T0PNZ2"/>
<dbReference type="VEuPathDB" id="FungiDB:SDRG_15052"/>
<keyword evidence="4" id="KW-1185">Reference proteome</keyword>
<evidence type="ECO:0000313" key="3">
    <source>
        <dbReference type="EMBL" id="EQC27149.1"/>
    </source>
</evidence>
<dbReference type="Proteomes" id="UP000030762">
    <property type="component" value="Unassembled WGS sequence"/>
</dbReference>
<feature type="non-terminal residue" evidence="3">
    <location>
        <position position="1"/>
    </location>
</feature>
<evidence type="ECO:0000256" key="1">
    <source>
        <dbReference type="SAM" id="Phobius"/>
    </source>
</evidence>
<reference evidence="3 4" key="1">
    <citation type="submission" date="2012-04" db="EMBL/GenBank/DDBJ databases">
        <title>The Genome Sequence of Saprolegnia declina VS20.</title>
        <authorList>
            <consortium name="The Broad Institute Genome Sequencing Platform"/>
            <person name="Russ C."/>
            <person name="Nusbaum C."/>
            <person name="Tyler B."/>
            <person name="van West P."/>
            <person name="Dieguez-Uribeondo J."/>
            <person name="de Bruijn I."/>
            <person name="Tripathy S."/>
            <person name="Jiang R."/>
            <person name="Young S.K."/>
            <person name="Zeng Q."/>
            <person name="Gargeya S."/>
            <person name="Fitzgerald M."/>
            <person name="Haas B."/>
            <person name="Abouelleil A."/>
            <person name="Alvarado L."/>
            <person name="Arachchi H.M."/>
            <person name="Berlin A."/>
            <person name="Chapman S.B."/>
            <person name="Goldberg J."/>
            <person name="Griggs A."/>
            <person name="Gujja S."/>
            <person name="Hansen M."/>
            <person name="Howarth C."/>
            <person name="Imamovic A."/>
            <person name="Larimer J."/>
            <person name="McCowen C."/>
            <person name="Montmayeur A."/>
            <person name="Murphy C."/>
            <person name="Neiman D."/>
            <person name="Pearson M."/>
            <person name="Priest M."/>
            <person name="Roberts A."/>
            <person name="Saif S."/>
            <person name="Shea T."/>
            <person name="Sisk P."/>
            <person name="Sykes S."/>
            <person name="Wortman J."/>
            <person name="Nusbaum C."/>
            <person name="Birren B."/>
        </authorList>
    </citation>
    <scope>NUCLEOTIDE SEQUENCE [LARGE SCALE GENOMIC DNA]</scope>
    <source>
        <strain evidence="3 4">VS20</strain>
    </source>
</reference>
<name>T0PNZ2_SAPDV</name>
<organism evidence="3 4">
    <name type="scientific">Saprolegnia diclina (strain VS20)</name>
    <dbReference type="NCBI Taxonomy" id="1156394"/>
    <lineage>
        <taxon>Eukaryota</taxon>
        <taxon>Sar</taxon>
        <taxon>Stramenopiles</taxon>
        <taxon>Oomycota</taxon>
        <taxon>Saprolegniomycetes</taxon>
        <taxon>Saprolegniales</taxon>
        <taxon>Saprolegniaceae</taxon>
        <taxon>Saprolegnia</taxon>
    </lineage>
</organism>
<dbReference type="GeneID" id="19955779"/>
<dbReference type="OrthoDB" id="79605at2759"/>
<accession>T0PNZ2</accession>
<dbReference type="AlphaFoldDB" id="T0PNZ2"/>
<keyword evidence="1" id="KW-1133">Transmembrane helix</keyword>
<dbReference type="EMBL" id="JH767214">
    <property type="protein sequence ID" value="EQC27149.1"/>
    <property type="molecule type" value="Genomic_DNA"/>
</dbReference>
<evidence type="ECO:0000256" key="2">
    <source>
        <dbReference type="SAM" id="SignalP"/>
    </source>
</evidence>
<dbReference type="OMA" id="CVNCSYS"/>
<gene>
    <name evidence="3" type="ORF">SDRG_15052</name>
</gene>
<dbReference type="eggNOG" id="ENOG502T15P">
    <property type="taxonomic scope" value="Eukaryota"/>
</dbReference>
<feature type="chain" id="PRO_5004569344" evidence="2">
    <location>
        <begin position="19"/>
        <end position="401"/>
    </location>
</feature>
<evidence type="ECO:0000313" key="4">
    <source>
        <dbReference type="Proteomes" id="UP000030762"/>
    </source>
</evidence>
<keyword evidence="1" id="KW-0812">Transmembrane</keyword>
<keyword evidence="1" id="KW-0472">Membrane</keyword>
<protein>
    <submittedName>
        <fullName evidence="3">Uncharacterized protein</fullName>
    </submittedName>
</protein>
<feature type="signal peptide" evidence="2">
    <location>
        <begin position="1"/>
        <end position="18"/>
    </location>
</feature>
<dbReference type="RefSeq" id="XP_008619435.1">
    <property type="nucleotide sequence ID" value="XM_008621213.1"/>
</dbReference>
<proteinExistence type="predicted"/>
<keyword evidence="2" id="KW-0732">Signal</keyword>
<feature type="transmembrane region" description="Helical" evidence="1">
    <location>
        <begin position="307"/>
        <end position="327"/>
    </location>
</feature>
<sequence length="401" mass="42646">MMHGWWTLAALLVASAHAVVWSSSTNRPTHAYPVYTYPDNLDLSTSFPVSLARGQDLLLPINPLRHALFPEAETTPTALGFSIATCSGTVQVSLLLADNSTRSLSMQVSQCFTFLLEPTLSSPSLCPLYLGADELYCTIDPHSIQGVLLMADDDVDAHAHVRLTSSHVFPGYSSLLIDDGALAFALRMQADNVSGVAEFSPAALVDLAATTRAPCVNCSYSLLAVPTAANASISTRAFGCLAADAIALQLAPSAQNGNVTKDVAALGRLVPSSGWYTVYLAAQHAGPSQTMVYPPVKLYVAHPPLHLAVYLGLGIGVAGLLGAMVLARRRYRRHRGIGRGDTHHLLSDDELDGDRGEFVGLLSNTPVATAKRTVHAADVGNEGFDDDDDVLSRYDEIEGHV</sequence>